<reference evidence="1 2" key="1">
    <citation type="submission" date="2020-07" db="EMBL/GenBank/DDBJ databases">
        <title>Sequencing the genomes of 1000 actinobacteria strains.</title>
        <authorList>
            <person name="Klenk H.-P."/>
        </authorList>
    </citation>
    <scope>NUCLEOTIDE SEQUENCE [LARGE SCALE GENOMIC DNA]</scope>
    <source>
        <strain evidence="1 2">DSM 45975</strain>
    </source>
</reference>
<keyword evidence="1" id="KW-0489">Methyltransferase</keyword>
<proteinExistence type="predicted"/>
<dbReference type="InterPro" id="IPR036388">
    <property type="entry name" value="WH-like_DNA-bd_sf"/>
</dbReference>
<dbReference type="Gene3D" id="1.10.10.10">
    <property type="entry name" value="Winged helix-like DNA-binding domain superfamily/Winged helix DNA-binding domain"/>
    <property type="match status" value="1"/>
</dbReference>
<name>A0A839E413_9PSEU</name>
<dbReference type="Gene3D" id="3.40.50.150">
    <property type="entry name" value="Vaccinia Virus protein VP39"/>
    <property type="match status" value="1"/>
</dbReference>
<dbReference type="SUPFAM" id="SSF53335">
    <property type="entry name" value="S-adenosyl-L-methionine-dependent methyltransferases"/>
    <property type="match status" value="1"/>
</dbReference>
<comment type="caution">
    <text evidence="1">The sequence shown here is derived from an EMBL/GenBank/DDBJ whole genome shotgun (WGS) entry which is preliminary data.</text>
</comment>
<keyword evidence="2" id="KW-1185">Reference proteome</keyword>
<dbReference type="InterPro" id="IPR029063">
    <property type="entry name" value="SAM-dependent_MTases_sf"/>
</dbReference>
<sequence>MGGTFEARLVEALQPIRNFALAQGIYHLFNSGLYERVSSGPIKVIELAEELAFDPQRATGFLQYLANEGIVLLQDECVSLTAAGRELAPFRPWYELLVGGYAETFQQITEALRGPDYATRNGPMIGVGSCGISEYDAFPLVHELMAELPAPPKFITDFGCGDGAFLTGLLESYPSVSGLGVDLFAPAESPVDGIRFLMKNATDYARSLVPATGADRGETLFLAVFLLQEVLEQEGRPAVVELVRTALANGHLAVVEVDYKPTDPSIMKNGLGLGYYNPYNLLHAITEQRLEPEEFWLRLFEEAGAVVVARRTVNSQVDSTGLEIGFLLAPAGNEH</sequence>
<dbReference type="Proteomes" id="UP000569329">
    <property type="component" value="Unassembled WGS sequence"/>
</dbReference>
<dbReference type="AlphaFoldDB" id="A0A839E413"/>
<dbReference type="GO" id="GO:0032259">
    <property type="term" value="P:methylation"/>
    <property type="evidence" value="ECO:0007669"/>
    <property type="project" value="UniProtKB-KW"/>
</dbReference>
<dbReference type="EC" id="2.1.1.243" evidence="1"/>
<dbReference type="InterPro" id="IPR036390">
    <property type="entry name" value="WH_DNA-bd_sf"/>
</dbReference>
<dbReference type="GO" id="GO:0008168">
    <property type="term" value="F:methyltransferase activity"/>
    <property type="evidence" value="ECO:0007669"/>
    <property type="project" value="UniProtKB-KW"/>
</dbReference>
<gene>
    <name evidence="1" type="ORF">FHX42_005187</name>
</gene>
<keyword evidence="1" id="KW-0808">Transferase</keyword>
<organism evidence="1 2">
    <name type="scientific">Halosaccharopolyspora lacisalsi</name>
    <dbReference type="NCBI Taxonomy" id="1000566"/>
    <lineage>
        <taxon>Bacteria</taxon>
        <taxon>Bacillati</taxon>
        <taxon>Actinomycetota</taxon>
        <taxon>Actinomycetes</taxon>
        <taxon>Pseudonocardiales</taxon>
        <taxon>Pseudonocardiaceae</taxon>
        <taxon>Halosaccharopolyspora</taxon>
    </lineage>
</organism>
<dbReference type="RefSeq" id="WP_182546939.1">
    <property type="nucleotide sequence ID" value="NZ_JACGWZ010000010.1"/>
</dbReference>
<dbReference type="EMBL" id="JACGWZ010000010">
    <property type="protein sequence ID" value="MBA8827780.1"/>
    <property type="molecule type" value="Genomic_DNA"/>
</dbReference>
<accession>A0A839E413</accession>
<evidence type="ECO:0000313" key="2">
    <source>
        <dbReference type="Proteomes" id="UP000569329"/>
    </source>
</evidence>
<evidence type="ECO:0000313" key="1">
    <source>
        <dbReference type="EMBL" id="MBA8827780.1"/>
    </source>
</evidence>
<dbReference type="SUPFAM" id="SSF46785">
    <property type="entry name" value="Winged helix' DNA-binding domain"/>
    <property type="match status" value="1"/>
</dbReference>
<protein>
    <submittedName>
        <fullName evidence="1">2-ketoarginine methyltransferase</fullName>
        <ecNumber evidence="1">2.1.1.243</ecNumber>
    </submittedName>
</protein>